<dbReference type="SMART" id="SM00941">
    <property type="entry name" value="PYNP_C"/>
    <property type="match status" value="1"/>
</dbReference>
<dbReference type="NCBIfam" id="TIGR02644">
    <property type="entry name" value="Y_phosphoryl"/>
    <property type="match status" value="1"/>
</dbReference>
<dbReference type="InterPro" id="IPR017872">
    <property type="entry name" value="Pyrmidine_PPase_CS"/>
</dbReference>
<keyword evidence="8 12" id="KW-0808">Transferase</keyword>
<dbReference type="SUPFAM" id="SSF54680">
    <property type="entry name" value="Pyrimidine nucleoside phosphorylase C-terminal domain"/>
    <property type="match status" value="1"/>
</dbReference>
<evidence type="ECO:0000256" key="7">
    <source>
        <dbReference type="ARBA" id="ARBA00022676"/>
    </source>
</evidence>
<protein>
    <recommendedName>
        <fullName evidence="6">Pyrimidine-nucleoside phosphorylase</fullName>
        <ecNumber evidence="5">2.4.2.2</ecNumber>
    </recommendedName>
</protein>
<evidence type="ECO:0000256" key="8">
    <source>
        <dbReference type="ARBA" id="ARBA00022679"/>
    </source>
</evidence>
<accession>A0ABS4G870</accession>
<reference evidence="12 13" key="1">
    <citation type="submission" date="2021-03" db="EMBL/GenBank/DDBJ databases">
        <title>Genomic Encyclopedia of Type Strains, Phase IV (KMG-IV): sequencing the most valuable type-strain genomes for metagenomic binning, comparative biology and taxonomic classification.</title>
        <authorList>
            <person name="Goeker M."/>
        </authorList>
    </citation>
    <scope>NUCLEOTIDE SEQUENCE [LARGE SCALE GENOMIC DNA]</scope>
    <source>
        <strain evidence="12 13">DSM 6139</strain>
    </source>
</reference>
<dbReference type="InterPro" id="IPR036320">
    <property type="entry name" value="Glycosyl_Trfase_fam3_N_dom_sf"/>
</dbReference>
<dbReference type="InterPro" id="IPR013102">
    <property type="entry name" value="PYNP_C"/>
</dbReference>
<evidence type="ECO:0000256" key="2">
    <source>
        <dbReference type="ARBA" id="ARBA00003877"/>
    </source>
</evidence>
<dbReference type="PROSITE" id="PS00647">
    <property type="entry name" value="THYMID_PHOSPHORYLASE"/>
    <property type="match status" value="1"/>
</dbReference>
<comment type="catalytic activity">
    <reaction evidence="9">
        <text>uridine + phosphate = alpha-D-ribose 1-phosphate + uracil</text>
        <dbReference type="Rhea" id="RHEA:24388"/>
        <dbReference type="ChEBI" id="CHEBI:16704"/>
        <dbReference type="ChEBI" id="CHEBI:17568"/>
        <dbReference type="ChEBI" id="CHEBI:43474"/>
        <dbReference type="ChEBI" id="CHEBI:57720"/>
        <dbReference type="EC" id="2.4.2.2"/>
    </reaction>
</comment>
<feature type="domain" description="Pyrimidine nucleoside phosphorylase C-terminal" evidence="11">
    <location>
        <begin position="345"/>
        <end position="418"/>
    </location>
</feature>
<dbReference type="Pfam" id="PF07831">
    <property type="entry name" value="PYNP_C"/>
    <property type="match status" value="1"/>
</dbReference>
<comment type="catalytic activity">
    <reaction evidence="1">
        <text>2'-deoxyuridine + phosphate = 2-deoxy-alpha-D-ribose 1-phosphate + uracil</text>
        <dbReference type="Rhea" id="RHEA:22824"/>
        <dbReference type="ChEBI" id="CHEBI:16450"/>
        <dbReference type="ChEBI" id="CHEBI:17568"/>
        <dbReference type="ChEBI" id="CHEBI:43474"/>
        <dbReference type="ChEBI" id="CHEBI:57259"/>
        <dbReference type="EC" id="2.4.2.2"/>
    </reaction>
</comment>
<evidence type="ECO:0000256" key="10">
    <source>
        <dbReference type="ARBA" id="ARBA00048525"/>
    </source>
</evidence>
<dbReference type="InterPro" id="IPR000312">
    <property type="entry name" value="Glycosyl_Trfase_fam3"/>
</dbReference>
<sequence>MRMLDIIQNKKHGMELSAEEIDFFVQGYTSGEIPDYQASALLMAIWFKGMTEAETSNLTKSMVGSGDTLDLSGIKGVKVDKHSTGGVGDKVSLVVIPLVAALGIKVAKMSGRGLGHTGGTIDKLESIPGFNTSISMDQFISNVNSHGMAIVGQTANLVPADKKLYALRDVTATVDSIPLIASSIMSKKIASGSDAIVLDVKVGSGAFMKTIEDARTLAKAMVGIGKNLGRRTIAILSNMDEPLGSEIGNANEVKEAILTLRGEAEPDLINVACAIAAQMAVAGGAFTDVREAEKAVMELVTSGKAVEKLAELVEIQGGDKSVIYDPELLPKAGFTIPVISEKTGYVHSIMAEEIGTAAMLLGAGRETKEDKVDHAAGITLKKKVGDRVEKGDVLCVLMTNRENHDAALLKAHEAYVVTEAPPEKVPYILDVIG</sequence>
<evidence type="ECO:0000313" key="12">
    <source>
        <dbReference type="EMBL" id="MBP1920758.1"/>
    </source>
</evidence>
<dbReference type="NCBIfam" id="NF004747">
    <property type="entry name" value="PRK06078.1"/>
    <property type="match status" value="1"/>
</dbReference>
<evidence type="ECO:0000256" key="3">
    <source>
        <dbReference type="ARBA" id="ARBA00006915"/>
    </source>
</evidence>
<dbReference type="SUPFAM" id="SSF52418">
    <property type="entry name" value="Nucleoside phosphorylase/phosphoribosyltransferase catalytic domain"/>
    <property type="match status" value="1"/>
</dbReference>
<evidence type="ECO:0000256" key="5">
    <source>
        <dbReference type="ARBA" id="ARBA00011889"/>
    </source>
</evidence>
<dbReference type="Proteomes" id="UP001519271">
    <property type="component" value="Unassembled WGS sequence"/>
</dbReference>
<name>A0ABS4G870_9CLOT</name>
<dbReference type="InterPro" id="IPR017459">
    <property type="entry name" value="Glycosyl_Trfase_fam3_N_dom"/>
</dbReference>
<dbReference type="PANTHER" id="PTHR10515:SF0">
    <property type="entry name" value="THYMIDINE PHOSPHORYLASE"/>
    <property type="match status" value="1"/>
</dbReference>
<dbReference type="EC" id="2.4.2.2" evidence="5"/>
<dbReference type="Gene3D" id="3.90.1170.30">
    <property type="entry name" value="Pyrimidine nucleoside phosphorylase-like, C-terminal domain"/>
    <property type="match status" value="1"/>
</dbReference>
<evidence type="ECO:0000313" key="13">
    <source>
        <dbReference type="Proteomes" id="UP001519271"/>
    </source>
</evidence>
<dbReference type="PIRSF" id="PIRSF000478">
    <property type="entry name" value="TP_PyNP"/>
    <property type="match status" value="1"/>
</dbReference>
<dbReference type="SUPFAM" id="SSF47648">
    <property type="entry name" value="Nucleoside phosphorylase/phosphoribosyltransferase N-terminal domain"/>
    <property type="match status" value="1"/>
</dbReference>
<comment type="subunit">
    <text evidence="4">Homodimer.</text>
</comment>
<dbReference type="InterPro" id="IPR036566">
    <property type="entry name" value="PYNP-like_C_sf"/>
</dbReference>
<keyword evidence="7 12" id="KW-0328">Glycosyltransferase</keyword>
<evidence type="ECO:0000256" key="6">
    <source>
        <dbReference type="ARBA" id="ARBA00014680"/>
    </source>
</evidence>
<dbReference type="Pfam" id="PF02885">
    <property type="entry name" value="Glycos_trans_3N"/>
    <property type="match status" value="1"/>
</dbReference>
<dbReference type="PANTHER" id="PTHR10515">
    <property type="entry name" value="THYMIDINE PHOSPHORYLASE"/>
    <property type="match status" value="1"/>
</dbReference>
<dbReference type="Gene3D" id="3.40.1030.10">
    <property type="entry name" value="Nucleoside phosphorylase/phosphoribosyltransferase catalytic domain"/>
    <property type="match status" value="1"/>
</dbReference>
<keyword evidence="13" id="KW-1185">Reference proteome</keyword>
<dbReference type="EMBL" id="JAGGKC010000039">
    <property type="protein sequence ID" value="MBP1920758.1"/>
    <property type="molecule type" value="Genomic_DNA"/>
</dbReference>
<comment type="catalytic activity">
    <reaction evidence="10">
        <text>thymidine + phosphate = 2-deoxy-alpha-D-ribose 1-phosphate + thymine</text>
        <dbReference type="Rhea" id="RHEA:16037"/>
        <dbReference type="ChEBI" id="CHEBI:17748"/>
        <dbReference type="ChEBI" id="CHEBI:17821"/>
        <dbReference type="ChEBI" id="CHEBI:43474"/>
        <dbReference type="ChEBI" id="CHEBI:57259"/>
        <dbReference type="EC" id="2.4.2.2"/>
    </reaction>
</comment>
<gene>
    <name evidence="12" type="ORF">J2Z34_003273</name>
</gene>
<proteinExistence type="inferred from homology"/>
<evidence type="ECO:0000256" key="1">
    <source>
        <dbReference type="ARBA" id="ARBA00001066"/>
    </source>
</evidence>
<dbReference type="Gene3D" id="1.20.970.10">
    <property type="entry name" value="Transferase, Pyrimidine Nucleoside Phosphorylase, Chain C"/>
    <property type="match status" value="1"/>
</dbReference>
<dbReference type="Pfam" id="PF00591">
    <property type="entry name" value="Glycos_transf_3"/>
    <property type="match status" value="1"/>
</dbReference>
<evidence type="ECO:0000256" key="4">
    <source>
        <dbReference type="ARBA" id="ARBA00011738"/>
    </source>
</evidence>
<comment type="caution">
    <text evidence="12">The sequence shown here is derived from an EMBL/GenBank/DDBJ whole genome shotgun (WGS) entry which is preliminary data.</text>
</comment>
<dbReference type="GO" id="GO:0009032">
    <property type="term" value="F:thymidine phosphorylase activity"/>
    <property type="evidence" value="ECO:0007669"/>
    <property type="project" value="UniProtKB-EC"/>
</dbReference>
<dbReference type="InterPro" id="IPR000053">
    <property type="entry name" value="Thymidine/pyrmidine_PPase"/>
</dbReference>
<dbReference type="NCBIfam" id="NF004490">
    <property type="entry name" value="PRK05820.1"/>
    <property type="match status" value="1"/>
</dbReference>
<evidence type="ECO:0000259" key="11">
    <source>
        <dbReference type="SMART" id="SM00941"/>
    </source>
</evidence>
<dbReference type="InterPro" id="IPR018090">
    <property type="entry name" value="Pyrmidine_PPas_bac/euk"/>
</dbReference>
<dbReference type="RefSeq" id="WP_209460919.1">
    <property type="nucleotide sequence ID" value="NZ_JAGGKC010000039.1"/>
</dbReference>
<dbReference type="InterPro" id="IPR035902">
    <property type="entry name" value="Nuc_phospho_transferase"/>
</dbReference>
<organism evidence="12 13">
    <name type="scientific">Youngiibacter multivorans</name>
    <dbReference type="NCBI Taxonomy" id="937251"/>
    <lineage>
        <taxon>Bacteria</taxon>
        <taxon>Bacillati</taxon>
        <taxon>Bacillota</taxon>
        <taxon>Clostridia</taxon>
        <taxon>Eubacteriales</taxon>
        <taxon>Clostridiaceae</taxon>
        <taxon>Youngiibacter</taxon>
    </lineage>
</organism>
<evidence type="ECO:0000256" key="9">
    <source>
        <dbReference type="ARBA" id="ARBA00048453"/>
    </source>
</evidence>
<comment type="function">
    <text evidence="2">Catalyzes phosphorolysis of the pyrimidine nucleosides uridine, thymidine and 2'-deoxyuridine with the formation of the corresponding pyrimidine base and ribose-1-phosphate.</text>
</comment>
<comment type="similarity">
    <text evidence="3">Belongs to the thymidine/pyrimidine-nucleoside phosphorylase family.</text>
</comment>